<reference evidence="1 2" key="1">
    <citation type="submission" date="2016-10" db="EMBL/GenBank/DDBJ databases">
        <title>Chromobacterium muskegensis sp. nov., an insecticidal bacterium isolated from Sphagnum bogs.</title>
        <authorList>
            <person name="Sparks M.E."/>
            <person name="Blackburn M.B."/>
            <person name="Gundersen-Rindal D.E."/>
            <person name="Mitchell A."/>
            <person name="Farrar R."/>
            <person name="Kuhar D."/>
        </authorList>
    </citation>
    <scope>NUCLEOTIDE SEQUENCE [LARGE SCALE GENOMIC DNA]</scope>
    <source>
        <strain evidence="1 2">21-1</strain>
    </source>
</reference>
<evidence type="ECO:0008006" key="3">
    <source>
        <dbReference type="Google" id="ProtNLM"/>
    </source>
</evidence>
<dbReference type="EMBL" id="CP017707">
    <property type="protein sequence ID" value="AOZ49228.1"/>
    <property type="molecule type" value="Genomic_DNA"/>
</dbReference>
<sequence>MDDLFLDALLTELGERIGLGGLAFDAQGHCDLLLDGMAPIVLRKDADNGRLVMIVHIDSELPLLLASEQLSTMLEMALNPLLGQEPGIGWSQELGLVAYQSLAAGALSADRMEDCLAGMVLCREKIMRQLLSR</sequence>
<dbReference type="RefSeq" id="WP_046166573.1">
    <property type="nucleotide sequence ID" value="NZ_CP017707.1"/>
</dbReference>
<evidence type="ECO:0000313" key="1">
    <source>
        <dbReference type="EMBL" id="AOZ49228.1"/>
    </source>
</evidence>
<proteinExistence type="predicted"/>
<dbReference type="STRING" id="1108595.BKX93_03910"/>
<dbReference type="GO" id="GO:0030254">
    <property type="term" value="P:protein secretion by the type III secretion system"/>
    <property type="evidence" value="ECO:0007669"/>
    <property type="project" value="InterPro"/>
</dbReference>
<evidence type="ECO:0000313" key="2">
    <source>
        <dbReference type="Proteomes" id="UP000178776"/>
    </source>
</evidence>
<dbReference type="Gene3D" id="3.30.1460.10">
    <property type="match status" value="1"/>
</dbReference>
<dbReference type="KEGG" id="cvc:BKX93_03910"/>
<dbReference type="AlphaFoldDB" id="A0A1D9LD94"/>
<dbReference type="GeneID" id="68840353"/>
<gene>
    <name evidence="1" type="ORF">BKX93_03910</name>
</gene>
<protein>
    <recommendedName>
        <fullName evidence="3">Type III secretion chaperone SycN</fullName>
    </recommendedName>
</protein>
<accession>A0A1D9LD94</accession>
<dbReference type="SUPFAM" id="SSF69635">
    <property type="entry name" value="Type III secretory system chaperone-like"/>
    <property type="match status" value="1"/>
</dbReference>
<organism evidence="1 2">
    <name type="scientific">Chromobacterium vaccinii</name>
    <dbReference type="NCBI Taxonomy" id="1108595"/>
    <lineage>
        <taxon>Bacteria</taxon>
        <taxon>Pseudomonadati</taxon>
        <taxon>Pseudomonadota</taxon>
        <taxon>Betaproteobacteria</taxon>
        <taxon>Neisseriales</taxon>
        <taxon>Chromobacteriaceae</taxon>
        <taxon>Chromobacterium</taxon>
    </lineage>
</organism>
<dbReference type="Pfam" id="PF05932">
    <property type="entry name" value="CesT"/>
    <property type="match status" value="1"/>
</dbReference>
<name>A0A1D9LD94_9NEIS</name>
<dbReference type="Proteomes" id="UP000178776">
    <property type="component" value="Chromosome"/>
</dbReference>
<dbReference type="InterPro" id="IPR010261">
    <property type="entry name" value="Tir_chaperone"/>
</dbReference>